<evidence type="ECO:0000259" key="23">
    <source>
        <dbReference type="PROSITE" id="PS50994"/>
    </source>
</evidence>
<dbReference type="InterPro" id="IPR021109">
    <property type="entry name" value="Peptidase_aspartic_dom_sf"/>
</dbReference>
<dbReference type="GO" id="GO:0004523">
    <property type="term" value="F:RNA-DNA hybrid ribonuclease activity"/>
    <property type="evidence" value="ECO:0007669"/>
    <property type="project" value="UniProtKB-EC"/>
</dbReference>
<dbReference type="Pfam" id="PF24626">
    <property type="entry name" value="SH3_Tf2-1"/>
    <property type="match status" value="1"/>
</dbReference>
<keyword evidence="17" id="KW-0233">DNA recombination</keyword>
<feature type="domain" description="Integrase catalytic" evidence="23">
    <location>
        <begin position="1061"/>
        <end position="1220"/>
    </location>
</feature>
<keyword evidence="11" id="KW-0378">Hydrolase</keyword>
<evidence type="ECO:0000256" key="6">
    <source>
        <dbReference type="ARBA" id="ARBA00022695"/>
    </source>
</evidence>
<proteinExistence type="inferred from homology"/>
<dbReference type="Pfam" id="PF00665">
    <property type="entry name" value="rve"/>
    <property type="match status" value="1"/>
</dbReference>
<dbReference type="CDD" id="cd09274">
    <property type="entry name" value="RNase_HI_RT_Ty3"/>
    <property type="match status" value="1"/>
</dbReference>
<evidence type="ECO:0000256" key="17">
    <source>
        <dbReference type="ARBA" id="ARBA00023172"/>
    </source>
</evidence>
<dbReference type="InterPro" id="IPR041373">
    <property type="entry name" value="RT_RNaseH"/>
</dbReference>
<keyword evidence="13" id="KW-0229">DNA integration</keyword>
<evidence type="ECO:0000256" key="9">
    <source>
        <dbReference type="ARBA" id="ARBA00022750"/>
    </source>
</evidence>
<comment type="similarity">
    <text evidence="1">Belongs to the beta type-B retroviral polymerase family. HERV class-II K(HML-2) pol subfamily.</text>
</comment>
<keyword evidence="19" id="KW-0863">Zinc-finger</keyword>
<dbReference type="SUPFAM" id="SSF56672">
    <property type="entry name" value="DNA/RNA polymerases"/>
    <property type="match status" value="1"/>
</dbReference>
<keyword evidence="8" id="KW-0479">Metal-binding</keyword>
<protein>
    <recommendedName>
        <fullName evidence="18">Gypsy retrotransposon integrase-like protein 1</fullName>
        <ecNumber evidence="3">2.7.7.49</ecNumber>
        <ecNumber evidence="2">3.1.26.4</ecNumber>
    </recommendedName>
</protein>
<organism evidence="24 25">
    <name type="scientific">Cyprinus carpio carpio</name>
    <dbReference type="NCBI Taxonomy" id="630221"/>
    <lineage>
        <taxon>Eukaryota</taxon>
        <taxon>Metazoa</taxon>
        <taxon>Chordata</taxon>
        <taxon>Craniata</taxon>
        <taxon>Vertebrata</taxon>
        <taxon>Euteleostomi</taxon>
        <taxon>Actinopterygii</taxon>
        <taxon>Neopterygii</taxon>
        <taxon>Teleostei</taxon>
        <taxon>Ostariophysi</taxon>
        <taxon>Cypriniformes</taxon>
        <taxon>Cyprinidae</taxon>
        <taxon>Cyprininae</taxon>
        <taxon>Cyprinus</taxon>
    </lineage>
</organism>
<keyword evidence="5" id="KW-0808">Transferase</keyword>
<dbReference type="Gene3D" id="3.30.70.270">
    <property type="match status" value="2"/>
</dbReference>
<evidence type="ECO:0000256" key="20">
    <source>
        <dbReference type="SAM" id="MobiDB-lite"/>
    </source>
</evidence>
<dbReference type="Gene3D" id="2.40.70.10">
    <property type="entry name" value="Acid Proteases"/>
    <property type="match status" value="1"/>
</dbReference>
<dbReference type="Gene3D" id="1.10.340.70">
    <property type="match status" value="1"/>
</dbReference>
<evidence type="ECO:0000256" key="5">
    <source>
        <dbReference type="ARBA" id="ARBA00022679"/>
    </source>
</evidence>
<keyword evidence="15" id="KW-0239">DNA-directed DNA polymerase</keyword>
<evidence type="ECO:0000256" key="15">
    <source>
        <dbReference type="ARBA" id="ARBA00022932"/>
    </source>
</evidence>
<name>A0A9J8AN71_CYPCA</name>
<reference evidence="24" key="2">
    <citation type="submission" date="2025-09" db="UniProtKB">
        <authorList>
            <consortium name="Ensembl"/>
        </authorList>
    </citation>
    <scope>IDENTIFICATION</scope>
</reference>
<dbReference type="InterPro" id="IPR001584">
    <property type="entry name" value="Integrase_cat-core"/>
</dbReference>
<evidence type="ECO:0000259" key="22">
    <source>
        <dbReference type="PROSITE" id="PS50878"/>
    </source>
</evidence>
<evidence type="ECO:0000256" key="7">
    <source>
        <dbReference type="ARBA" id="ARBA00022722"/>
    </source>
</evidence>
<dbReference type="Pfam" id="PF17917">
    <property type="entry name" value="RT_RNaseH"/>
    <property type="match status" value="1"/>
</dbReference>
<keyword evidence="14" id="KW-0695">RNA-directed DNA polymerase</keyword>
<evidence type="ECO:0000256" key="8">
    <source>
        <dbReference type="ARBA" id="ARBA00022723"/>
    </source>
</evidence>
<feature type="region of interest" description="Disordered" evidence="20">
    <location>
        <begin position="64"/>
        <end position="85"/>
    </location>
</feature>
<keyword evidence="4" id="KW-0645">Protease</keyword>
<dbReference type="GO" id="GO:0006310">
    <property type="term" value="P:DNA recombination"/>
    <property type="evidence" value="ECO:0007669"/>
    <property type="project" value="UniProtKB-KW"/>
</dbReference>
<dbReference type="InterPro" id="IPR056924">
    <property type="entry name" value="SH3_Tf2-1"/>
</dbReference>
<dbReference type="GO" id="GO:0004190">
    <property type="term" value="F:aspartic-type endopeptidase activity"/>
    <property type="evidence" value="ECO:0007669"/>
    <property type="project" value="UniProtKB-KW"/>
</dbReference>
<dbReference type="SUPFAM" id="SSF53098">
    <property type="entry name" value="Ribonuclease H-like"/>
    <property type="match status" value="1"/>
</dbReference>
<dbReference type="InterPro" id="IPR043128">
    <property type="entry name" value="Rev_trsase/Diguanyl_cyclase"/>
</dbReference>
<dbReference type="GO" id="GO:0015074">
    <property type="term" value="P:DNA integration"/>
    <property type="evidence" value="ECO:0007669"/>
    <property type="project" value="UniProtKB-KW"/>
</dbReference>
<evidence type="ECO:0000256" key="16">
    <source>
        <dbReference type="ARBA" id="ARBA00023125"/>
    </source>
</evidence>
<dbReference type="InterPro" id="IPR000477">
    <property type="entry name" value="RT_dom"/>
</dbReference>
<dbReference type="GO" id="GO:0003887">
    <property type="term" value="F:DNA-directed DNA polymerase activity"/>
    <property type="evidence" value="ECO:0007669"/>
    <property type="project" value="UniProtKB-KW"/>
</dbReference>
<evidence type="ECO:0000313" key="24">
    <source>
        <dbReference type="Ensembl" id="ENSCCRP00000143981.1"/>
    </source>
</evidence>
<dbReference type="GO" id="GO:0008270">
    <property type="term" value="F:zinc ion binding"/>
    <property type="evidence" value="ECO:0007669"/>
    <property type="project" value="UniProtKB-KW"/>
</dbReference>
<evidence type="ECO:0000256" key="3">
    <source>
        <dbReference type="ARBA" id="ARBA00012493"/>
    </source>
</evidence>
<dbReference type="FunFam" id="3.30.420.10:FF:000032">
    <property type="entry name" value="Retrovirus-related Pol polyprotein from transposon 297-like Protein"/>
    <property type="match status" value="1"/>
</dbReference>
<dbReference type="Gene3D" id="3.30.420.10">
    <property type="entry name" value="Ribonuclease H-like superfamily/Ribonuclease H"/>
    <property type="match status" value="1"/>
</dbReference>
<evidence type="ECO:0000259" key="21">
    <source>
        <dbReference type="PROSITE" id="PS50158"/>
    </source>
</evidence>
<dbReference type="GO" id="GO:0006508">
    <property type="term" value="P:proteolysis"/>
    <property type="evidence" value="ECO:0007669"/>
    <property type="project" value="UniProtKB-KW"/>
</dbReference>
<dbReference type="SMART" id="SM00343">
    <property type="entry name" value="ZnF_C2HC"/>
    <property type="match status" value="1"/>
</dbReference>
<dbReference type="InterPro" id="IPR012337">
    <property type="entry name" value="RNaseH-like_sf"/>
</dbReference>
<feature type="domain" description="CCHC-type" evidence="21">
    <location>
        <begin position="295"/>
        <end position="309"/>
    </location>
</feature>
<feature type="domain" description="Reverse transcriptase" evidence="22">
    <location>
        <begin position="542"/>
        <end position="721"/>
    </location>
</feature>
<evidence type="ECO:0000256" key="18">
    <source>
        <dbReference type="ARBA" id="ARBA00039658"/>
    </source>
</evidence>
<evidence type="ECO:0000256" key="13">
    <source>
        <dbReference type="ARBA" id="ARBA00022908"/>
    </source>
</evidence>
<dbReference type="CDD" id="cd01647">
    <property type="entry name" value="RT_LTR"/>
    <property type="match status" value="1"/>
</dbReference>
<keyword evidence="16" id="KW-0238">DNA-binding</keyword>
<dbReference type="GO" id="GO:0003964">
    <property type="term" value="F:RNA-directed DNA polymerase activity"/>
    <property type="evidence" value="ECO:0007669"/>
    <property type="project" value="UniProtKB-KW"/>
</dbReference>
<dbReference type="InterPro" id="IPR036397">
    <property type="entry name" value="RNaseH_sf"/>
</dbReference>
<dbReference type="PROSITE" id="PS50878">
    <property type="entry name" value="RT_POL"/>
    <property type="match status" value="1"/>
</dbReference>
<dbReference type="PROSITE" id="PS50158">
    <property type="entry name" value="ZF_CCHC"/>
    <property type="match status" value="1"/>
</dbReference>
<evidence type="ECO:0000256" key="10">
    <source>
        <dbReference type="ARBA" id="ARBA00022759"/>
    </source>
</evidence>
<evidence type="ECO:0000256" key="12">
    <source>
        <dbReference type="ARBA" id="ARBA00022842"/>
    </source>
</evidence>
<dbReference type="Pfam" id="PF03732">
    <property type="entry name" value="Retrotrans_gag"/>
    <property type="match status" value="1"/>
</dbReference>
<dbReference type="Pfam" id="PF17921">
    <property type="entry name" value="Integrase_H2C2"/>
    <property type="match status" value="1"/>
</dbReference>
<dbReference type="Pfam" id="PF00078">
    <property type="entry name" value="RVT_1"/>
    <property type="match status" value="1"/>
</dbReference>
<keyword evidence="7" id="KW-0540">Nuclease</keyword>
<keyword evidence="9" id="KW-0064">Aspartyl protease</keyword>
<sequence length="1437" mass="161874">MDQTPSGSSQQKASPFSDPAVFVQLSTELTAQASQLASQQHQLNRLTTLREELVQALQGIRHSTPGAMAAQPPAPSNPSPLMTSPVSPRLAFPERFDGTPTKCRGFLLQCSLFVNQQPLLYPTESSSIAFVCSLLNGRALKWATAVWRMDGSAFPSFDAFLQQFREVFEHSTERGDAGEQLLTLTQGSSSAAECALSFRTLAAQTTWVEDTLKLLFRKGLRPELQSELACRDEGRNLNEFIDLTIRIDNLIRSRRPTQAPVHMSHEAVMNQEPMQLGTTHITPEERERRIQNHLCLYCGQPGHMRTSCPVRPSTRSQTVSQQTKNTPSSSCFNLPAQLITQNKVFLTSALVDSGAAGNFISSEVVTQCQLTLTPCNSLLAVEALDGRPLGDGRILQITEEVTLLIGTLHTETIRFHVINSSTHSIILGLPWLRTHNPHISWRENQIIQWDPSCQVRCLSKISRIHSKASDPSVPDVNSLNVPVEYSDLIEAFSKRKASQLPEHRSVDSAIDLMPGTTPPKGRIFPLSQPESEAMKRYIEEESAKGFIRPSSSPASAGFFFVKKKDGGLRPCIDYRGLNEITVKFRYPLPLVPAALEQLNQAKFYTKLDLRNAYNLLRIRAGDEWKTAFSTTSGHYEYLVMPFGLANSPSVFQSFMNDVFRDMLNKWVMVYIDDILIYSNTMEEHVRHVRSVLNRLIQHQLYAKAEKCEFHQTSISFLGYVISQQGVAMEDKKVSAVLEWPLPQTVKELQRFLGFANFYRRFIRNFSTIASPLTTMTKRHTTRLSWSTESRQAFEELKIRFTSAPILRHPDPERQFIVEVDASSTGVGAVLSQRHGQPAKMYSCAFFSRKLSDAERNYDVGNRELLAMKLALEEWRHWLEGSTHPFIVLTDHKNLEYLRSAKRLNPRQARWAMFFTRFNFSVTYCPGSKNMKADALSRQTEESVHPTLSENIILESLLVAPVQWDILTEIEQFNSQEPPPAESPANLIYVPETLHKQLMTQVHTTPSSGHPGITATTQLLRNHFWWPTLLTDTSTFIRNCTSCNMSKTPRQVPAGLLTPLPTPQRPWSHISIDFITDLPNSQGNTTIFTIIDRFSKACRLIPLPKLPTSLETAELLCNQVFRFYGLPEDIVSDRGPQFTSRVWTAFFKHLNVNVSLTSGYHPESNGQTERLNQEVIRFLRSYCQQNQTEWSRYLFWAEYAQNSLTKPATGMTPFKCILGYQPPLFPWSGEPTDLPSVTKWLQNSEAIWDRAHTHLFHAVRRQEQQANRHRRPAPAYAPGQWVWLSTRDLRLRLPCKKLSPRYVGPFRIIRQITPVSFRLELPANYRVSATFHVSLLKPAGGPSGMTEEGAAPQAPTPILIDGEEAYRVHELLDSRRRGGVSPDASREAGPPTSRKTPASVASSLQEPLAGEGLCYRGGSCTASLAPPEGAIARILVLL</sequence>
<dbReference type="Ensembl" id="ENSCCRT00000134696.1">
    <property type="protein sequence ID" value="ENSCCRP00000143981.1"/>
    <property type="gene ID" value="ENSCCRG00000071427.1"/>
</dbReference>
<keyword evidence="10" id="KW-0255">Endonuclease</keyword>
<dbReference type="CDD" id="cd00303">
    <property type="entry name" value="retropepsin_like"/>
    <property type="match status" value="1"/>
</dbReference>
<dbReference type="InterPro" id="IPR050951">
    <property type="entry name" value="Retrovirus_Pol_polyprotein"/>
</dbReference>
<evidence type="ECO:0000256" key="11">
    <source>
        <dbReference type="ARBA" id="ARBA00022801"/>
    </source>
</evidence>
<dbReference type="InterPro" id="IPR005162">
    <property type="entry name" value="Retrotrans_gag_dom"/>
</dbReference>
<dbReference type="PANTHER" id="PTHR37984">
    <property type="entry name" value="PROTEIN CBG26694"/>
    <property type="match status" value="1"/>
</dbReference>
<dbReference type="InterPro" id="IPR043502">
    <property type="entry name" value="DNA/RNA_pol_sf"/>
</dbReference>
<evidence type="ECO:0000256" key="19">
    <source>
        <dbReference type="PROSITE-ProRule" id="PRU00047"/>
    </source>
</evidence>
<dbReference type="EC" id="2.7.7.49" evidence="3"/>
<dbReference type="GeneTree" id="ENSGT01040000240511"/>
<keyword evidence="6" id="KW-0548">Nucleotidyltransferase</keyword>
<dbReference type="FunFam" id="3.10.20.370:FF:000003">
    <property type="entry name" value="Transposon Tf2-6 polyprotein"/>
    <property type="match status" value="1"/>
</dbReference>
<feature type="compositionally biased region" description="Polar residues" evidence="20">
    <location>
        <begin position="1392"/>
        <end position="1402"/>
    </location>
</feature>
<dbReference type="PANTHER" id="PTHR37984:SF5">
    <property type="entry name" value="PROTEIN NYNRIN-LIKE"/>
    <property type="match status" value="1"/>
</dbReference>
<dbReference type="Gene3D" id="3.10.10.10">
    <property type="entry name" value="HIV Type 1 Reverse Transcriptase, subunit A, domain 1"/>
    <property type="match status" value="1"/>
</dbReference>
<reference evidence="24" key="1">
    <citation type="submission" date="2025-08" db="UniProtKB">
        <authorList>
            <consortium name="Ensembl"/>
        </authorList>
    </citation>
    <scope>IDENTIFICATION</scope>
</reference>
<feature type="region of interest" description="Disordered" evidence="20">
    <location>
        <begin position="1374"/>
        <end position="1402"/>
    </location>
</feature>
<evidence type="ECO:0000313" key="25">
    <source>
        <dbReference type="Proteomes" id="UP001108240"/>
    </source>
</evidence>
<keyword evidence="12" id="KW-0460">Magnesium</keyword>
<evidence type="ECO:0000256" key="4">
    <source>
        <dbReference type="ARBA" id="ARBA00022670"/>
    </source>
</evidence>
<dbReference type="EC" id="3.1.26.4" evidence="2"/>
<keyword evidence="19" id="KW-0862">Zinc</keyword>
<accession>A0A9J8AN71</accession>
<dbReference type="PROSITE" id="PS50994">
    <property type="entry name" value="INTEGRASE"/>
    <property type="match status" value="1"/>
</dbReference>
<dbReference type="Proteomes" id="UP001108240">
    <property type="component" value="Unplaced"/>
</dbReference>
<evidence type="ECO:0000256" key="1">
    <source>
        <dbReference type="ARBA" id="ARBA00010879"/>
    </source>
</evidence>
<dbReference type="InterPro" id="IPR036875">
    <property type="entry name" value="Znf_CCHC_sf"/>
</dbReference>
<evidence type="ECO:0000256" key="14">
    <source>
        <dbReference type="ARBA" id="ARBA00022918"/>
    </source>
</evidence>
<dbReference type="GO" id="GO:0003677">
    <property type="term" value="F:DNA binding"/>
    <property type="evidence" value="ECO:0007669"/>
    <property type="project" value="UniProtKB-KW"/>
</dbReference>
<keyword evidence="25" id="KW-1185">Reference proteome</keyword>
<evidence type="ECO:0000256" key="2">
    <source>
        <dbReference type="ARBA" id="ARBA00012180"/>
    </source>
</evidence>
<dbReference type="FunFam" id="3.30.70.270:FF:000020">
    <property type="entry name" value="Transposon Tf2-6 polyprotein-like Protein"/>
    <property type="match status" value="1"/>
</dbReference>
<dbReference type="SUPFAM" id="SSF57756">
    <property type="entry name" value="Retrovirus zinc finger-like domains"/>
    <property type="match status" value="1"/>
</dbReference>
<dbReference type="InterPro" id="IPR041588">
    <property type="entry name" value="Integrase_H2C2"/>
</dbReference>
<dbReference type="InterPro" id="IPR001878">
    <property type="entry name" value="Znf_CCHC"/>
</dbReference>